<evidence type="ECO:0000313" key="2">
    <source>
        <dbReference type="EMBL" id="MER2288124.1"/>
    </source>
</evidence>
<dbReference type="Pfam" id="PF02452">
    <property type="entry name" value="PemK_toxin"/>
    <property type="match status" value="1"/>
</dbReference>
<keyword evidence="4" id="KW-1185">Reference proteome</keyword>
<sequence length="117" mass="12758">MDFERYDVLTALFPFVDVPVRKPRPVVVLSTNPFNGTHGHVVTAMITTGADSHWPSDVPIVDLAAAGLRHGSVIRCKLFTLPNGQIGRRIGHLGEPDRTRLALQMDAILGASHRAEP</sequence>
<dbReference type="Gene3D" id="2.30.30.110">
    <property type="match status" value="1"/>
</dbReference>
<dbReference type="EMBL" id="JAUSWL010000002">
    <property type="protein sequence ID" value="MDQ0542634.1"/>
    <property type="molecule type" value="Genomic_DNA"/>
</dbReference>
<evidence type="ECO:0000313" key="4">
    <source>
        <dbReference type="Proteomes" id="UP001432995"/>
    </source>
</evidence>
<keyword evidence="1" id="KW-0378">Hydrolase</keyword>
<organism evidence="1 3">
    <name type="scientific">Methylobacterium brachiatum</name>
    <dbReference type="NCBI Taxonomy" id="269660"/>
    <lineage>
        <taxon>Bacteria</taxon>
        <taxon>Pseudomonadati</taxon>
        <taxon>Pseudomonadota</taxon>
        <taxon>Alphaproteobacteria</taxon>
        <taxon>Hyphomicrobiales</taxon>
        <taxon>Methylobacteriaceae</taxon>
        <taxon>Methylobacterium</taxon>
    </lineage>
</organism>
<protein>
    <submittedName>
        <fullName evidence="2">Type II toxin-antitoxin system PemK/MazF family toxin</fullName>
        <ecNumber evidence="1 2">3.1.-.-</ecNumber>
    </submittedName>
    <submittedName>
        <fullName evidence="1">mRNA interferase MazF</fullName>
    </submittedName>
</protein>
<comment type="caution">
    <text evidence="1">The sequence shown here is derived from an EMBL/GenBank/DDBJ whole genome shotgun (WGS) entry which is preliminary data.</text>
</comment>
<dbReference type="GO" id="GO:0003677">
    <property type="term" value="F:DNA binding"/>
    <property type="evidence" value="ECO:0007669"/>
    <property type="project" value="InterPro"/>
</dbReference>
<evidence type="ECO:0000313" key="1">
    <source>
        <dbReference type="EMBL" id="MDQ0542634.1"/>
    </source>
</evidence>
<dbReference type="InterPro" id="IPR003477">
    <property type="entry name" value="PemK-like"/>
</dbReference>
<reference evidence="1" key="1">
    <citation type="submission" date="2023-07" db="EMBL/GenBank/DDBJ databases">
        <title>Genomic Encyclopedia of Type Strains, Phase IV (KMG-IV): sequencing the most valuable type-strain genomes for metagenomic binning, comparative biology and taxonomic classification.</title>
        <authorList>
            <person name="Goeker M."/>
        </authorList>
    </citation>
    <scope>NUCLEOTIDE SEQUENCE</scope>
    <source>
        <strain evidence="1">DSM 19569</strain>
    </source>
</reference>
<dbReference type="SUPFAM" id="SSF50118">
    <property type="entry name" value="Cell growth inhibitor/plasmid maintenance toxic component"/>
    <property type="match status" value="1"/>
</dbReference>
<accession>A0AAJ1TPQ9</accession>
<dbReference type="AlphaFoldDB" id="A0AAJ1TPQ9"/>
<dbReference type="EMBL" id="JBELQD010000005">
    <property type="protein sequence ID" value="MER2288124.1"/>
    <property type="molecule type" value="Genomic_DNA"/>
</dbReference>
<dbReference type="EC" id="3.1.-.-" evidence="1 2"/>
<dbReference type="RefSeq" id="WP_122162611.1">
    <property type="nucleotide sequence ID" value="NZ_CP033231.1"/>
</dbReference>
<dbReference type="GO" id="GO:0016787">
    <property type="term" value="F:hydrolase activity"/>
    <property type="evidence" value="ECO:0007669"/>
    <property type="project" value="UniProtKB-KW"/>
</dbReference>
<dbReference type="Proteomes" id="UP001223420">
    <property type="component" value="Unassembled WGS sequence"/>
</dbReference>
<name>A0AAJ1TPQ9_9HYPH</name>
<dbReference type="InterPro" id="IPR011067">
    <property type="entry name" value="Plasmid_toxin/cell-grow_inhib"/>
</dbReference>
<gene>
    <name evidence="2" type="ORF">ABS770_07640</name>
    <name evidence="1" type="ORF">QO001_001552</name>
</gene>
<dbReference type="Proteomes" id="UP001432995">
    <property type="component" value="Unassembled WGS sequence"/>
</dbReference>
<reference evidence="2" key="2">
    <citation type="submission" date="2024-06" db="EMBL/GenBank/DDBJ databases">
        <authorList>
            <person name="Campbell A.G."/>
        </authorList>
    </citation>
    <scope>NUCLEOTIDE SEQUENCE</scope>
    <source>
        <strain evidence="2">EM17</strain>
    </source>
</reference>
<proteinExistence type="predicted"/>
<evidence type="ECO:0000313" key="3">
    <source>
        <dbReference type="Proteomes" id="UP001223420"/>
    </source>
</evidence>